<keyword evidence="2" id="KW-1185">Reference proteome</keyword>
<organism evidence="1 2">
    <name type="scientific">Vibrio xiamenensis</name>
    <dbReference type="NCBI Taxonomy" id="861298"/>
    <lineage>
        <taxon>Bacteria</taxon>
        <taxon>Pseudomonadati</taxon>
        <taxon>Pseudomonadota</taxon>
        <taxon>Gammaproteobacteria</taxon>
        <taxon>Vibrionales</taxon>
        <taxon>Vibrionaceae</taxon>
        <taxon>Vibrio</taxon>
    </lineage>
</organism>
<gene>
    <name evidence="1" type="ORF">SAMN04488136_12642</name>
</gene>
<evidence type="ECO:0000313" key="2">
    <source>
        <dbReference type="Proteomes" id="UP000198854"/>
    </source>
</evidence>
<dbReference type="STRING" id="861298.SAMN04488136_12642"/>
<dbReference type="Proteomes" id="UP000198854">
    <property type="component" value="Unassembled WGS sequence"/>
</dbReference>
<proteinExistence type="predicted"/>
<evidence type="ECO:0000313" key="1">
    <source>
        <dbReference type="EMBL" id="SDH72796.1"/>
    </source>
</evidence>
<dbReference type="PROSITE" id="PS51257">
    <property type="entry name" value="PROKAR_LIPOPROTEIN"/>
    <property type="match status" value="1"/>
</dbReference>
<dbReference type="EMBL" id="FNDD01000026">
    <property type="protein sequence ID" value="SDH72796.1"/>
    <property type="molecule type" value="Genomic_DNA"/>
</dbReference>
<dbReference type="AlphaFoldDB" id="A0A1G8ESF5"/>
<dbReference type="Pfam" id="PF12570">
    <property type="entry name" value="DUF3750"/>
    <property type="match status" value="1"/>
</dbReference>
<reference evidence="1 2" key="1">
    <citation type="submission" date="2016-10" db="EMBL/GenBank/DDBJ databases">
        <authorList>
            <person name="de Groot N.N."/>
        </authorList>
    </citation>
    <scope>NUCLEOTIDE SEQUENCE [LARGE SCALE GENOMIC DNA]</scope>
    <source>
        <strain evidence="1 2">CGMCC 1.10228</strain>
    </source>
</reference>
<accession>A0A1G8ESF5</accession>
<evidence type="ECO:0008006" key="3">
    <source>
        <dbReference type="Google" id="ProtNLM"/>
    </source>
</evidence>
<dbReference type="InterPro" id="IPR022224">
    <property type="entry name" value="DUF3750"/>
</dbReference>
<dbReference type="OrthoDB" id="199084at2"/>
<protein>
    <recommendedName>
        <fullName evidence="3">DUF3750 domain-containing protein</fullName>
    </recommendedName>
</protein>
<sequence>MRQSIKHDVKAKPDWSRCLTAAMLAAIMLLGGCSKTDWRTASREPAGIAPDPAVNQQAVIEFYAADAFGWRGWFAVHSWLAVKANNASEYTVYEVVGWRVGRGQPALSHYTTATPDRYWYGAKPEKILSLQGPQAAKLIPKIEAAIARYPWANQYTLFPGPNSNTFPAWVGLQVPELGLNMPFRAIGSGYAD</sequence>
<name>A0A1G8ESF5_9VIBR</name>